<dbReference type="EMBL" id="PFQB01000120">
    <property type="protein sequence ID" value="PJA12273.1"/>
    <property type="molecule type" value="Genomic_DNA"/>
</dbReference>
<gene>
    <name evidence="1" type="ORF">COX64_04875</name>
</gene>
<dbReference type="InterPro" id="IPR016024">
    <property type="entry name" value="ARM-type_fold"/>
</dbReference>
<name>A0A2M7W0Q8_9BACT</name>
<dbReference type="Proteomes" id="UP000228952">
    <property type="component" value="Unassembled WGS sequence"/>
</dbReference>
<dbReference type="SUPFAM" id="SSF48371">
    <property type="entry name" value="ARM repeat"/>
    <property type="match status" value="1"/>
</dbReference>
<proteinExistence type="predicted"/>
<dbReference type="Pfam" id="PF08713">
    <property type="entry name" value="DNA_alkylation"/>
    <property type="match status" value="1"/>
</dbReference>
<comment type="caution">
    <text evidence="1">The sequence shown here is derived from an EMBL/GenBank/DDBJ whole genome shotgun (WGS) entry which is preliminary data.</text>
</comment>
<evidence type="ECO:0000313" key="1">
    <source>
        <dbReference type="EMBL" id="PJA12273.1"/>
    </source>
</evidence>
<organism evidence="1 2">
    <name type="scientific">Candidatus Dojkabacteria bacterium CG_4_10_14_0_2_um_filter_Dojkabacteria_WS6_41_15</name>
    <dbReference type="NCBI Taxonomy" id="2014249"/>
    <lineage>
        <taxon>Bacteria</taxon>
        <taxon>Candidatus Dojkabacteria</taxon>
    </lineage>
</organism>
<dbReference type="InterPro" id="IPR014825">
    <property type="entry name" value="DNA_alkylation"/>
</dbReference>
<dbReference type="PANTHER" id="PTHR34070">
    <property type="entry name" value="ARMADILLO-TYPE FOLD"/>
    <property type="match status" value="1"/>
</dbReference>
<dbReference type="AlphaFoldDB" id="A0A2M7W0Q8"/>
<evidence type="ECO:0000313" key="2">
    <source>
        <dbReference type="Proteomes" id="UP000228952"/>
    </source>
</evidence>
<dbReference type="Gene3D" id="1.25.10.90">
    <property type="match status" value="1"/>
</dbReference>
<evidence type="ECO:0008006" key="3">
    <source>
        <dbReference type="Google" id="ProtNLM"/>
    </source>
</evidence>
<reference evidence="2" key="1">
    <citation type="submission" date="2017-09" db="EMBL/GenBank/DDBJ databases">
        <title>Depth-based differentiation of microbial function through sediment-hosted aquifers and enrichment of novel symbionts in the deep terrestrial subsurface.</title>
        <authorList>
            <person name="Probst A.J."/>
            <person name="Ladd B."/>
            <person name="Jarett J.K."/>
            <person name="Geller-Mcgrath D.E."/>
            <person name="Sieber C.M.K."/>
            <person name="Emerson J.B."/>
            <person name="Anantharaman K."/>
            <person name="Thomas B.C."/>
            <person name="Malmstrom R."/>
            <person name="Stieglmeier M."/>
            <person name="Klingl A."/>
            <person name="Woyke T."/>
            <person name="Ryan C.M."/>
            <person name="Banfield J.F."/>
        </authorList>
    </citation>
    <scope>NUCLEOTIDE SEQUENCE [LARGE SCALE GENOMIC DNA]</scope>
</reference>
<protein>
    <recommendedName>
        <fullName evidence="3">DNA alkylation repair protein</fullName>
    </recommendedName>
</protein>
<dbReference type="CDD" id="cd06561">
    <property type="entry name" value="AlkD_like"/>
    <property type="match status" value="1"/>
</dbReference>
<accession>A0A2M7W0Q8</accession>
<dbReference type="PANTHER" id="PTHR34070:SF1">
    <property type="entry name" value="DNA ALKYLATION REPAIR PROTEIN"/>
    <property type="match status" value="1"/>
</dbReference>
<sequence length="241" mass="28099">MVKELSNEYHREIVNLFKSHAETRRSKQGNDYIGSGKLLYPINSPSSRILIKEWLKAKSNLTFREYTDLLDSLALGESHNEFQVIGRLLEYRPAFRRLLSPDSLDLWLSYAEGWAEVDGICQSNFSCAEMLSHWEDWRKTIEAFLHSENVHKRRASLVLLTGPVRNSEDKRLSELAFGNIDELKHEKNILITKAISWLLRDLIKHHREEVERYIEQNRATLPRIAVRETVNKLKSGRKSGK</sequence>